<organism evidence="2 3">
    <name type="scientific">Musa troglodytarum</name>
    <name type="common">fe'i banana</name>
    <dbReference type="NCBI Taxonomy" id="320322"/>
    <lineage>
        <taxon>Eukaryota</taxon>
        <taxon>Viridiplantae</taxon>
        <taxon>Streptophyta</taxon>
        <taxon>Embryophyta</taxon>
        <taxon>Tracheophyta</taxon>
        <taxon>Spermatophyta</taxon>
        <taxon>Magnoliopsida</taxon>
        <taxon>Liliopsida</taxon>
        <taxon>Zingiberales</taxon>
        <taxon>Musaceae</taxon>
        <taxon>Musa</taxon>
    </lineage>
</organism>
<feature type="region of interest" description="Disordered" evidence="1">
    <location>
        <begin position="130"/>
        <end position="161"/>
    </location>
</feature>
<feature type="region of interest" description="Disordered" evidence="1">
    <location>
        <begin position="43"/>
        <end position="95"/>
    </location>
</feature>
<keyword evidence="3" id="KW-1185">Reference proteome</keyword>
<dbReference type="Proteomes" id="UP001055439">
    <property type="component" value="Chromosome 7"/>
</dbReference>
<evidence type="ECO:0000313" key="2">
    <source>
        <dbReference type="EMBL" id="URE20602.1"/>
    </source>
</evidence>
<feature type="compositionally biased region" description="Basic and acidic residues" evidence="1">
    <location>
        <begin position="56"/>
        <end position="73"/>
    </location>
</feature>
<proteinExistence type="predicted"/>
<protein>
    <submittedName>
        <fullName evidence="2">Uncharacterized protein</fullName>
    </submittedName>
</protein>
<dbReference type="EMBL" id="CP097509">
    <property type="protein sequence ID" value="URE20602.1"/>
    <property type="molecule type" value="Genomic_DNA"/>
</dbReference>
<name>A0A9E7KJ52_9LILI</name>
<sequence>MSASSSAFLPVLLAVHGIGVRWHPLPNALSHLVNILPPVAAPPPPPPPPVLGPDQQHVDHALQRVPRDPDAERGVGPLPGGGPKHGNGHSREGQVPADVERHHGPFFLIQVEYLAEVVGKAVIVIDDDDGPAISRIRNSNRGAPCNHRPAPPESQAAAPDS</sequence>
<reference evidence="2" key="1">
    <citation type="submission" date="2022-05" db="EMBL/GenBank/DDBJ databases">
        <title>The Musa troglodytarum L. genome provides insights into the mechanism of non-climacteric behaviour and enrichment of carotenoids.</title>
        <authorList>
            <person name="Wang J."/>
        </authorList>
    </citation>
    <scope>NUCLEOTIDE SEQUENCE</scope>
    <source>
        <tissue evidence="2">Leaf</tissue>
    </source>
</reference>
<gene>
    <name evidence="2" type="ORF">MUK42_06084</name>
</gene>
<evidence type="ECO:0000256" key="1">
    <source>
        <dbReference type="SAM" id="MobiDB-lite"/>
    </source>
</evidence>
<accession>A0A9E7KJ52</accession>
<dbReference type="AlphaFoldDB" id="A0A9E7KJ52"/>
<evidence type="ECO:0000313" key="3">
    <source>
        <dbReference type="Proteomes" id="UP001055439"/>
    </source>
</evidence>